<organism evidence="2 3">
    <name type="scientific">Candidatus Scatomorpha intestinavium</name>
    <dbReference type="NCBI Taxonomy" id="2840922"/>
    <lineage>
        <taxon>Bacteria</taxon>
        <taxon>Bacillati</taxon>
        <taxon>Bacillota</taxon>
        <taxon>Clostridia</taxon>
        <taxon>Eubacteriales</taxon>
        <taxon>Candidatus Scatomorpha</taxon>
    </lineage>
</organism>
<feature type="transmembrane region" description="Helical" evidence="1">
    <location>
        <begin position="7"/>
        <end position="26"/>
    </location>
</feature>
<accession>A0A9D1CSH6</accession>
<protein>
    <submittedName>
        <fullName evidence="2">DUF308 domain-containing protein</fullName>
    </submittedName>
</protein>
<evidence type="ECO:0000256" key="1">
    <source>
        <dbReference type="SAM" id="Phobius"/>
    </source>
</evidence>
<proteinExistence type="predicted"/>
<dbReference type="InterPro" id="IPR052712">
    <property type="entry name" value="Acid_resist_chaperone_HdeD"/>
</dbReference>
<dbReference type="PANTHER" id="PTHR34989">
    <property type="entry name" value="PROTEIN HDED"/>
    <property type="match status" value="1"/>
</dbReference>
<evidence type="ECO:0000313" key="2">
    <source>
        <dbReference type="EMBL" id="HIQ78034.1"/>
    </source>
</evidence>
<name>A0A9D1CSH6_9FIRM</name>
<comment type="caution">
    <text evidence="2">The sequence shown here is derived from an EMBL/GenBank/DDBJ whole genome shotgun (WGS) entry which is preliminary data.</text>
</comment>
<reference evidence="2" key="1">
    <citation type="submission" date="2020-10" db="EMBL/GenBank/DDBJ databases">
        <authorList>
            <person name="Gilroy R."/>
        </authorList>
    </citation>
    <scope>NUCLEOTIDE SEQUENCE</scope>
    <source>
        <strain evidence="2">ChiBcolR7-354</strain>
    </source>
</reference>
<dbReference type="GO" id="GO:0005886">
    <property type="term" value="C:plasma membrane"/>
    <property type="evidence" value="ECO:0007669"/>
    <property type="project" value="TreeGrafter"/>
</dbReference>
<dbReference type="EMBL" id="DVGA01000027">
    <property type="protein sequence ID" value="HIQ78034.1"/>
    <property type="molecule type" value="Genomic_DNA"/>
</dbReference>
<dbReference type="AlphaFoldDB" id="A0A9D1CSH6"/>
<keyword evidence="1" id="KW-0472">Membrane</keyword>
<feature type="transmembrane region" description="Helical" evidence="1">
    <location>
        <begin position="63"/>
        <end position="85"/>
    </location>
</feature>
<dbReference type="PANTHER" id="PTHR34989:SF1">
    <property type="entry name" value="PROTEIN HDED"/>
    <property type="match status" value="1"/>
</dbReference>
<evidence type="ECO:0000313" key="3">
    <source>
        <dbReference type="Proteomes" id="UP000824262"/>
    </source>
</evidence>
<reference evidence="2" key="2">
    <citation type="journal article" date="2021" name="PeerJ">
        <title>Extensive microbial diversity within the chicken gut microbiome revealed by metagenomics and culture.</title>
        <authorList>
            <person name="Gilroy R."/>
            <person name="Ravi A."/>
            <person name="Getino M."/>
            <person name="Pursley I."/>
            <person name="Horton D.L."/>
            <person name="Alikhan N.F."/>
            <person name="Baker D."/>
            <person name="Gharbi K."/>
            <person name="Hall N."/>
            <person name="Watson M."/>
            <person name="Adriaenssens E.M."/>
            <person name="Foster-Nyarko E."/>
            <person name="Jarju S."/>
            <person name="Secka A."/>
            <person name="Antonio M."/>
            <person name="Oren A."/>
            <person name="Chaudhuri R.R."/>
            <person name="La Ragione R."/>
            <person name="Hildebrand F."/>
            <person name="Pallen M.J."/>
        </authorList>
    </citation>
    <scope>NUCLEOTIDE SEQUENCE</scope>
    <source>
        <strain evidence="2">ChiBcolR7-354</strain>
    </source>
</reference>
<gene>
    <name evidence="2" type="ORF">IAB77_02110</name>
</gene>
<feature type="transmembrane region" description="Helical" evidence="1">
    <location>
        <begin position="38"/>
        <end position="56"/>
    </location>
</feature>
<feature type="transmembrane region" description="Helical" evidence="1">
    <location>
        <begin position="91"/>
        <end position="111"/>
    </location>
</feature>
<feature type="transmembrane region" description="Helical" evidence="1">
    <location>
        <begin position="150"/>
        <end position="173"/>
    </location>
</feature>
<dbReference type="Pfam" id="PF03729">
    <property type="entry name" value="DUF308"/>
    <property type="match status" value="2"/>
</dbReference>
<dbReference type="InterPro" id="IPR005325">
    <property type="entry name" value="DUF308_memb"/>
</dbReference>
<feature type="transmembrane region" description="Helical" evidence="1">
    <location>
        <begin position="123"/>
        <end position="144"/>
    </location>
</feature>
<keyword evidence="1" id="KW-0812">Transmembrane</keyword>
<dbReference type="Proteomes" id="UP000824262">
    <property type="component" value="Unassembled WGS sequence"/>
</dbReference>
<sequence>MYKSKGFAVCELIVSTLLVVFGVYTLANPSATLESAVIIYGLLAVLMGVLDIVVYVKLERRTGFGPVASLVTGIISVIAGVMILLEPLAGVLALTLLFPMWFICHCISRLMNLGLTRLVAGNAYYYFALVVNILGLIVGIMMFFDPFVSMFTLSFMVGFYLILLGVDGIVLALSGLARR</sequence>
<keyword evidence="1" id="KW-1133">Transmembrane helix</keyword>